<feature type="region of interest" description="Disordered" evidence="9">
    <location>
        <begin position="108"/>
        <end position="179"/>
    </location>
</feature>
<comment type="catalytic activity">
    <reaction evidence="1">
        <text>S-ubiquitinyl-[E2 ubiquitin-conjugating enzyme]-L-cysteine + [acceptor protein]-L-lysine = [E2 ubiquitin-conjugating enzyme]-L-cysteine + N(6)-ubiquitinyl-[acceptor protein]-L-lysine.</text>
        <dbReference type="EC" id="2.3.2.27"/>
    </reaction>
</comment>
<sequence>MDGYSGKRAAEGLVVSRKSTGLVLRDSVKNRDQNAQFCNRIGCSGRLNSIKGAHVGYAEKSKSSRPAFRPSSSGKEIIGSSSRTCSTVSNARKISTSFRKNLSYQLETDSSETSSVQDEPEASDLILPTGKIQRGLHPKSEDTGFRADASMEVGSSSVASNAKSRSNFDQRSGLGNQHSLAGSSASLALRSNTQATRANASRYGLRNLRCNSISDVVSSGSSSSSDSSLSKRKNMINKRNSDAESSSSTKGKKMSGPSYGGRNNGSCPGVSISDSRRNRNWPPDRDNGVAPVRNRRSTNSYNRAMPSNPGNGKNLLPNESHAETPQVPQPEIHIDLNVPYLLQPFSAETSSGRPTSYSRPGSSSGGLRGILPGSPSEVGITRSLQNRDSFRRYNMDGIAEVLLALERIEQDEELTYEQLLVLETNLLLNGINFYDQHRDMRHDIDNMSYEELLALEERMGTVSTALTEDALLKCLQTSIYHSRSPEDATSVFDVNKDDVKCSVCQEEYVDGEEVGRLRCDHKYHVVCINQWLRLKNWCPICKAAAEPSSSLLPY</sequence>
<dbReference type="InterPro" id="IPR045191">
    <property type="entry name" value="MBR1/2-like"/>
</dbReference>
<feature type="region of interest" description="Disordered" evidence="9">
    <location>
        <begin position="215"/>
        <end position="326"/>
    </location>
</feature>
<feature type="compositionally biased region" description="Low complexity" evidence="9">
    <location>
        <begin position="350"/>
        <end position="362"/>
    </location>
</feature>
<dbReference type="InterPro" id="IPR001841">
    <property type="entry name" value="Znf_RING"/>
</dbReference>
<evidence type="ECO:0000256" key="8">
    <source>
        <dbReference type="PROSITE-ProRule" id="PRU00175"/>
    </source>
</evidence>
<dbReference type="InParanoid" id="A0A1Q3CCD5"/>
<feature type="domain" description="RING-type" evidence="10">
    <location>
        <begin position="501"/>
        <end position="542"/>
    </location>
</feature>
<evidence type="ECO:0000256" key="1">
    <source>
        <dbReference type="ARBA" id="ARBA00000900"/>
    </source>
</evidence>
<feature type="compositionally biased region" description="Polar residues" evidence="9">
    <location>
        <begin position="108"/>
        <end position="117"/>
    </location>
</feature>
<dbReference type="GO" id="GO:0061630">
    <property type="term" value="F:ubiquitin protein ligase activity"/>
    <property type="evidence" value="ECO:0007669"/>
    <property type="project" value="UniProtKB-EC"/>
</dbReference>
<feature type="region of interest" description="Disordered" evidence="9">
    <location>
        <begin position="59"/>
        <end position="82"/>
    </location>
</feature>
<keyword evidence="3" id="KW-0808">Transferase</keyword>
<evidence type="ECO:0000259" key="10">
    <source>
        <dbReference type="PROSITE" id="PS50089"/>
    </source>
</evidence>
<protein>
    <recommendedName>
        <fullName evidence="2">RING-type E3 ubiquitin transferase</fullName>
        <ecNumber evidence="2">2.3.2.27</ecNumber>
    </recommendedName>
</protein>
<dbReference type="FunFam" id="3.30.40.10:FF:000504">
    <property type="entry name" value="E3 ubiquitin-protein ligase arkadia"/>
    <property type="match status" value="1"/>
</dbReference>
<dbReference type="EMBL" id="BDDD01001704">
    <property type="protein sequence ID" value="GAV77886.1"/>
    <property type="molecule type" value="Genomic_DNA"/>
</dbReference>
<dbReference type="OrthoDB" id="8062037at2759"/>
<evidence type="ECO:0000313" key="12">
    <source>
        <dbReference type="Proteomes" id="UP000187406"/>
    </source>
</evidence>
<organism evidence="11 12">
    <name type="scientific">Cephalotus follicularis</name>
    <name type="common">Albany pitcher plant</name>
    <dbReference type="NCBI Taxonomy" id="3775"/>
    <lineage>
        <taxon>Eukaryota</taxon>
        <taxon>Viridiplantae</taxon>
        <taxon>Streptophyta</taxon>
        <taxon>Embryophyta</taxon>
        <taxon>Tracheophyta</taxon>
        <taxon>Spermatophyta</taxon>
        <taxon>Magnoliopsida</taxon>
        <taxon>eudicotyledons</taxon>
        <taxon>Gunneridae</taxon>
        <taxon>Pentapetalae</taxon>
        <taxon>rosids</taxon>
        <taxon>fabids</taxon>
        <taxon>Oxalidales</taxon>
        <taxon>Cephalotaceae</taxon>
        <taxon>Cephalotus</taxon>
    </lineage>
</organism>
<dbReference type="PROSITE" id="PS50089">
    <property type="entry name" value="ZF_RING_2"/>
    <property type="match status" value="1"/>
</dbReference>
<dbReference type="PANTHER" id="PTHR22937">
    <property type="entry name" value="E3 UBIQUITIN-PROTEIN LIGASE RNF165"/>
    <property type="match status" value="1"/>
</dbReference>
<evidence type="ECO:0000256" key="2">
    <source>
        <dbReference type="ARBA" id="ARBA00012483"/>
    </source>
</evidence>
<feature type="compositionally biased region" description="Low complexity" evidence="9">
    <location>
        <begin position="245"/>
        <end position="257"/>
    </location>
</feature>
<dbReference type="EC" id="2.3.2.27" evidence="2"/>
<dbReference type="SUPFAM" id="SSF57850">
    <property type="entry name" value="RING/U-box"/>
    <property type="match status" value="1"/>
</dbReference>
<dbReference type="Proteomes" id="UP000187406">
    <property type="component" value="Unassembled WGS sequence"/>
</dbReference>
<reference evidence="12" key="1">
    <citation type="submission" date="2016-04" db="EMBL/GenBank/DDBJ databases">
        <title>Cephalotus genome sequencing.</title>
        <authorList>
            <person name="Fukushima K."/>
            <person name="Hasebe M."/>
            <person name="Fang X."/>
        </authorList>
    </citation>
    <scope>NUCLEOTIDE SEQUENCE [LARGE SCALE GENOMIC DNA]</scope>
    <source>
        <strain evidence="12">cv. St1</strain>
    </source>
</reference>
<dbReference type="Pfam" id="PF13639">
    <property type="entry name" value="zf-RING_2"/>
    <property type="match status" value="1"/>
</dbReference>
<dbReference type="AlphaFoldDB" id="A0A1Q3CCD5"/>
<evidence type="ECO:0000256" key="7">
    <source>
        <dbReference type="ARBA" id="ARBA00022833"/>
    </source>
</evidence>
<dbReference type="SMART" id="SM00184">
    <property type="entry name" value="RING"/>
    <property type="match status" value="1"/>
</dbReference>
<accession>A0A1Q3CCD5</accession>
<proteinExistence type="predicted"/>
<evidence type="ECO:0000256" key="3">
    <source>
        <dbReference type="ARBA" id="ARBA00022679"/>
    </source>
</evidence>
<feature type="compositionally biased region" description="Polar residues" evidence="9">
    <location>
        <begin position="169"/>
        <end position="178"/>
    </location>
</feature>
<name>A0A1Q3CCD5_CEPFO</name>
<dbReference type="Gene3D" id="3.30.40.10">
    <property type="entry name" value="Zinc/RING finger domain, C3HC4 (zinc finger)"/>
    <property type="match status" value="1"/>
</dbReference>
<feature type="compositionally biased region" description="Basic and acidic residues" evidence="9">
    <location>
        <begin position="274"/>
        <end position="287"/>
    </location>
</feature>
<feature type="compositionally biased region" description="Low complexity" evidence="9">
    <location>
        <begin position="155"/>
        <end position="167"/>
    </location>
</feature>
<gene>
    <name evidence="11" type="ORF">CFOL_v3_21354</name>
</gene>
<keyword evidence="4" id="KW-0479">Metal-binding</keyword>
<evidence type="ECO:0000256" key="4">
    <source>
        <dbReference type="ARBA" id="ARBA00022723"/>
    </source>
</evidence>
<dbReference type="STRING" id="3775.A0A1Q3CCD5"/>
<keyword evidence="5 8" id="KW-0863">Zinc-finger</keyword>
<dbReference type="FunCoup" id="A0A1Q3CCD5">
    <property type="interactions" value="577"/>
</dbReference>
<keyword evidence="6" id="KW-0833">Ubl conjugation pathway</keyword>
<dbReference type="InterPro" id="IPR013083">
    <property type="entry name" value="Znf_RING/FYVE/PHD"/>
</dbReference>
<keyword evidence="7" id="KW-0862">Zinc</keyword>
<evidence type="ECO:0000313" key="11">
    <source>
        <dbReference type="EMBL" id="GAV77886.1"/>
    </source>
</evidence>
<evidence type="ECO:0000256" key="6">
    <source>
        <dbReference type="ARBA" id="ARBA00022786"/>
    </source>
</evidence>
<dbReference type="PANTHER" id="PTHR22937:SF136">
    <property type="entry name" value="RING-TYPE E3 UBIQUITIN TRANSFERASE"/>
    <property type="match status" value="1"/>
</dbReference>
<comment type="caution">
    <text evidence="11">The sequence shown here is derived from an EMBL/GenBank/DDBJ whole genome shotgun (WGS) entry which is preliminary data.</text>
</comment>
<evidence type="ECO:0000256" key="5">
    <source>
        <dbReference type="ARBA" id="ARBA00022771"/>
    </source>
</evidence>
<feature type="compositionally biased region" description="Low complexity" evidence="9">
    <location>
        <begin position="215"/>
        <end position="228"/>
    </location>
</feature>
<feature type="region of interest" description="Disordered" evidence="9">
    <location>
        <begin position="346"/>
        <end position="379"/>
    </location>
</feature>
<dbReference type="GO" id="GO:0008270">
    <property type="term" value="F:zinc ion binding"/>
    <property type="evidence" value="ECO:0007669"/>
    <property type="project" value="UniProtKB-KW"/>
</dbReference>
<evidence type="ECO:0000256" key="9">
    <source>
        <dbReference type="SAM" id="MobiDB-lite"/>
    </source>
</evidence>
<keyword evidence="12" id="KW-1185">Reference proteome</keyword>
<feature type="compositionally biased region" description="Low complexity" evidence="9">
    <location>
        <begin position="71"/>
        <end position="82"/>
    </location>
</feature>